<gene>
    <name evidence="3" type="ORF">KLLA0_C14971g</name>
</gene>
<dbReference type="eggNOG" id="ENOG502QTA6">
    <property type="taxonomic scope" value="Eukaryota"/>
</dbReference>
<dbReference type="Proteomes" id="UP000000598">
    <property type="component" value="Chromosome C"/>
</dbReference>
<dbReference type="KEGG" id="kla:KLLA0_C14971g"/>
<dbReference type="EMBL" id="CR382123">
    <property type="protein sequence ID" value="CAH01722.1"/>
    <property type="molecule type" value="Genomic_DNA"/>
</dbReference>
<dbReference type="STRING" id="284590.Q6CT68"/>
<proteinExistence type="predicted"/>
<feature type="compositionally biased region" description="Low complexity" evidence="2">
    <location>
        <begin position="302"/>
        <end position="313"/>
    </location>
</feature>
<name>Q6CT68_KLULA</name>
<dbReference type="FunCoup" id="Q6CT68">
    <property type="interactions" value="59"/>
</dbReference>
<evidence type="ECO:0000256" key="2">
    <source>
        <dbReference type="SAM" id="MobiDB-lite"/>
    </source>
</evidence>
<feature type="compositionally biased region" description="Polar residues" evidence="2">
    <location>
        <begin position="399"/>
        <end position="413"/>
    </location>
</feature>
<dbReference type="HOGENOM" id="CLU_034174_1_0_1"/>
<keyword evidence="1" id="KW-0175">Coiled coil</keyword>
<dbReference type="AlphaFoldDB" id="Q6CT68"/>
<protein>
    <submittedName>
        <fullName evidence="3">KLLA0C14971p</fullName>
    </submittedName>
</protein>
<dbReference type="InterPro" id="IPR037470">
    <property type="entry name" value="IVY1"/>
</dbReference>
<dbReference type="PaxDb" id="284590-Q6CT68"/>
<evidence type="ECO:0000313" key="4">
    <source>
        <dbReference type="Proteomes" id="UP000000598"/>
    </source>
</evidence>
<feature type="region of interest" description="Disordered" evidence="2">
    <location>
        <begin position="281"/>
        <end position="419"/>
    </location>
</feature>
<evidence type="ECO:0000256" key="1">
    <source>
        <dbReference type="SAM" id="Coils"/>
    </source>
</evidence>
<dbReference type="GO" id="GO:0005543">
    <property type="term" value="F:phospholipid binding"/>
    <property type="evidence" value="ECO:0007669"/>
    <property type="project" value="InterPro"/>
</dbReference>
<feature type="region of interest" description="Disordered" evidence="2">
    <location>
        <begin position="1"/>
        <end position="60"/>
    </location>
</feature>
<feature type="coiled-coil region" evidence="1">
    <location>
        <begin position="207"/>
        <end position="234"/>
    </location>
</feature>
<dbReference type="GO" id="GO:0042144">
    <property type="term" value="P:vacuole fusion, non-autophagic"/>
    <property type="evidence" value="ECO:0007669"/>
    <property type="project" value="InterPro"/>
</dbReference>
<feature type="compositionally biased region" description="Basic and acidic residues" evidence="2">
    <location>
        <begin position="347"/>
        <end position="361"/>
    </location>
</feature>
<feature type="compositionally biased region" description="Acidic residues" evidence="2">
    <location>
        <begin position="380"/>
        <end position="393"/>
    </location>
</feature>
<feature type="compositionally biased region" description="Polar residues" evidence="2">
    <location>
        <begin position="38"/>
        <end position="49"/>
    </location>
</feature>
<dbReference type="InParanoid" id="Q6CT68"/>
<organism evidence="3 4">
    <name type="scientific">Kluyveromyces lactis (strain ATCC 8585 / CBS 2359 / DSM 70799 / NBRC 1267 / NRRL Y-1140 / WM37)</name>
    <name type="common">Yeast</name>
    <name type="synonym">Candida sphaerica</name>
    <dbReference type="NCBI Taxonomy" id="284590"/>
    <lineage>
        <taxon>Eukaryota</taxon>
        <taxon>Fungi</taxon>
        <taxon>Dikarya</taxon>
        <taxon>Ascomycota</taxon>
        <taxon>Saccharomycotina</taxon>
        <taxon>Saccharomycetes</taxon>
        <taxon>Saccharomycetales</taxon>
        <taxon>Saccharomycetaceae</taxon>
        <taxon>Kluyveromyces</taxon>
    </lineage>
</organism>
<reference evidence="3 4" key="1">
    <citation type="journal article" date="2004" name="Nature">
        <title>Genome evolution in yeasts.</title>
        <authorList>
            <consortium name="Genolevures"/>
            <person name="Dujon B."/>
            <person name="Sherman D."/>
            <person name="Fischer G."/>
            <person name="Durrens P."/>
            <person name="Casaregola S."/>
            <person name="Lafontaine I."/>
            <person name="de Montigny J."/>
            <person name="Marck C."/>
            <person name="Neuveglise C."/>
            <person name="Talla E."/>
            <person name="Goffard N."/>
            <person name="Frangeul L."/>
            <person name="Aigle M."/>
            <person name="Anthouard V."/>
            <person name="Babour A."/>
            <person name="Barbe V."/>
            <person name="Barnay S."/>
            <person name="Blanchin S."/>
            <person name="Beckerich J.M."/>
            <person name="Beyne E."/>
            <person name="Bleykasten C."/>
            <person name="Boisrame A."/>
            <person name="Boyer J."/>
            <person name="Cattolico L."/>
            <person name="Confanioleri F."/>
            <person name="de Daruvar A."/>
            <person name="Despons L."/>
            <person name="Fabre E."/>
            <person name="Fairhead C."/>
            <person name="Ferry-Dumazet H."/>
            <person name="Groppi A."/>
            <person name="Hantraye F."/>
            <person name="Hennequin C."/>
            <person name="Jauniaux N."/>
            <person name="Joyet P."/>
            <person name="Kachouri R."/>
            <person name="Kerrest A."/>
            <person name="Koszul R."/>
            <person name="Lemaire M."/>
            <person name="Lesur I."/>
            <person name="Ma L."/>
            <person name="Muller H."/>
            <person name="Nicaud J.M."/>
            <person name="Nikolski M."/>
            <person name="Oztas S."/>
            <person name="Ozier-Kalogeropoulos O."/>
            <person name="Pellenz S."/>
            <person name="Potier S."/>
            <person name="Richard G.F."/>
            <person name="Straub M.L."/>
            <person name="Suleau A."/>
            <person name="Swennene D."/>
            <person name="Tekaia F."/>
            <person name="Wesolowski-Louvel M."/>
            <person name="Westhof E."/>
            <person name="Wirth B."/>
            <person name="Zeniou-Meyer M."/>
            <person name="Zivanovic I."/>
            <person name="Bolotin-Fukuhara M."/>
            <person name="Thierry A."/>
            <person name="Bouchier C."/>
            <person name="Caudron B."/>
            <person name="Scarpelli C."/>
            <person name="Gaillardin C."/>
            <person name="Weissenbach J."/>
            <person name="Wincker P."/>
            <person name="Souciet J.L."/>
        </authorList>
    </citation>
    <scope>NUCLEOTIDE SEQUENCE [LARGE SCALE GENOMIC DNA]</scope>
    <source>
        <strain evidence="4">ATCC 8585 / CBS 2359 / DSM 70799 / NBRC 1267 / NRRL Y-1140 / WM37</strain>
    </source>
</reference>
<dbReference type="PANTHER" id="PTHR38407:SF1">
    <property type="entry name" value="PROTEIN IVY1"/>
    <property type="match status" value="1"/>
</dbReference>
<evidence type="ECO:0000313" key="3">
    <source>
        <dbReference type="EMBL" id="CAH01722.1"/>
    </source>
</evidence>
<sequence length="445" mass="49311">MEVSPERYAPHLSEFYSMMNGKSNNNSNDSTKDKTNTGSLSPSPASPETGNMRRPSSIRSGLSTCSITDLRALVSKEDIKKTESGVKSLADKISKYSQKLNELAQFSTDIAFELEDMARLKGCSDLTADKFVNASGLFHLVSNHDRIISNCCEEVVTKGLNAKVEVLETDFKKEEVEFKKLFKEQSIKLKLQERYNMNLAKRKIRNLISYRDNLSLLQQQLDQLEMLKHDYYQKSYEMVESTCQAVLRDIATLARAQIEISENIARKGWSGGGLDNLIIDADDPFNTGNEEENDDNELSQLSGASSPGYSRSSTLTPKKNSSHSSDASLLNGSRRLQSPAKVMVTTDENKDKDDNSAHEHNNSNSPSFHSENQTESGTDNSEDAENDDGDDNFDNSFSLPLTSASNNKEVNNSDSKDIVLGTDDVMKSTSELNIDDQSSIISPSL</sequence>
<feature type="compositionally biased region" description="Polar residues" evidence="2">
    <location>
        <begin position="314"/>
        <end position="336"/>
    </location>
</feature>
<dbReference type="PANTHER" id="PTHR38407">
    <property type="entry name" value="PROTEIN IVY1"/>
    <property type="match status" value="1"/>
</dbReference>
<keyword evidence="4" id="KW-1185">Reference proteome</keyword>
<dbReference type="GO" id="GO:0000329">
    <property type="term" value="C:fungal-type vacuole membrane"/>
    <property type="evidence" value="ECO:0007669"/>
    <property type="project" value="InterPro"/>
</dbReference>
<accession>Q6CT68</accession>
<feature type="compositionally biased region" description="Polar residues" evidence="2">
    <location>
        <begin position="362"/>
        <end position="378"/>
    </location>
</feature>
<dbReference type="OMA" id="ALENMAH"/>